<feature type="binding site" evidence="17">
    <location>
        <position position="72"/>
    </location>
    <ligand>
        <name>ATP</name>
        <dbReference type="ChEBI" id="CHEBI:30616"/>
    </ligand>
</feature>
<feature type="binding site" evidence="16">
    <location>
        <position position="65"/>
    </location>
    <ligand>
        <name>substrate</name>
    </ligand>
</feature>
<keyword evidence="11" id="KW-0443">Lipid metabolism</keyword>
<sequence length="117" mass="13422">MCLKKFSKSLFRALKGLRQVWHDENNFRIEIVIAIMVIVLMFYWQLPILEKISLISMIALVLSLEVLNTAIERIMDILKPKIHDYVGTIKDMVAAAVLIASLAALIIGLIIFYPYLF</sequence>
<keyword evidence="9 17" id="KW-0067">ATP-binding</keyword>
<feature type="binding site" evidence="16">
    <location>
        <begin position="18"/>
        <end position="21"/>
    </location>
    <ligand>
        <name>substrate</name>
    </ligand>
</feature>
<evidence type="ECO:0000256" key="1">
    <source>
        <dbReference type="ARBA" id="ARBA00004651"/>
    </source>
</evidence>
<comment type="cofactor">
    <cofactor evidence="18">
        <name>Mg(2+)</name>
        <dbReference type="ChEBI" id="CHEBI:18420"/>
    </cofactor>
    <text evidence="18">Mn(2+), Zn(2+), Cd(2+) and Co(2+) support activity to lesser extents.</text>
</comment>
<evidence type="ECO:0000256" key="8">
    <source>
        <dbReference type="ARBA" id="ARBA00022777"/>
    </source>
</evidence>
<feature type="transmembrane region" description="Helical" evidence="19">
    <location>
        <begin position="92"/>
        <end position="116"/>
    </location>
</feature>
<feature type="binding site" evidence="17">
    <location>
        <position position="24"/>
    </location>
    <ligand>
        <name>ATP</name>
        <dbReference type="ChEBI" id="CHEBI:30616"/>
    </ligand>
</feature>
<evidence type="ECO:0000256" key="10">
    <source>
        <dbReference type="ARBA" id="ARBA00022989"/>
    </source>
</evidence>
<evidence type="ECO:0000256" key="11">
    <source>
        <dbReference type="ARBA" id="ARBA00023098"/>
    </source>
</evidence>
<dbReference type="GO" id="GO:0046872">
    <property type="term" value="F:metal ion binding"/>
    <property type="evidence" value="ECO:0007669"/>
    <property type="project" value="UniProtKB-KW"/>
</dbReference>
<dbReference type="GO" id="GO:0005886">
    <property type="term" value="C:plasma membrane"/>
    <property type="evidence" value="ECO:0007669"/>
    <property type="project" value="UniProtKB-SubCell"/>
</dbReference>
<evidence type="ECO:0000256" key="4">
    <source>
        <dbReference type="ARBA" id="ARBA00022516"/>
    </source>
</evidence>
<proteinExistence type="inferred from homology"/>
<dbReference type="GO" id="GO:0016301">
    <property type="term" value="F:kinase activity"/>
    <property type="evidence" value="ECO:0007669"/>
    <property type="project" value="UniProtKB-KW"/>
</dbReference>
<keyword evidence="5" id="KW-0808">Transferase</keyword>
<evidence type="ECO:0000256" key="17">
    <source>
        <dbReference type="PIRSR" id="PIRSR600829-3"/>
    </source>
</evidence>
<reference evidence="21" key="1">
    <citation type="submission" date="2017-09" db="EMBL/GenBank/DDBJ databases">
        <title>Depth-based differentiation of microbial function through sediment-hosted aquifers and enrichment of novel symbionts in the deep terrestrial subsurface.</title>
        <authorList>
            <person name="Probst A.J."/>
            <person name="Ladd B."/>
            <person name="Jarett J.K."/>
            <person name="Geller-Mcgrath D.E."/>
            <person name="Sieber C.M.K."/>
            <person name="Emerson J.B."/>
            <person name="Anantharaman K."/>
            <person name="Thomas B.C."/>
            <person name="Malmstrom R."/>
            <person name="Stieglmeier M."/>
            <person name="Klingl A."/>
            <person name="Woyke T."/>
            <person name="Ryan C.M."/>
            <person name="Banfield J.F."/>
        </authorList>
    </citation>
    <scope>NUCLEOTIDE SEQUENCE [LARGE SCALE GENOMIC DNA]</scope>
</reference>
<keyword evidence="12 19" id="KW-0472">Membrane</keyword>
<keyword evidence="14" id="KW-1208">Phospholipid metabolism</keyword>
<evidence type="ECO:0000256" key="18">
    <source>
        <dbReference type="PIRSR" id="PIRSR600829-4"/>
    </source>
</evidence>
<keyword evidence="4" id="KW-0444">Lipid biosynthesis</keyword>
<name>A0A2M7RCB8_9BACT</name>
<comment type="subcellular location">
    <subcellularLocation>
        <location evidence="1">Cell membrane</location>
        <topology evidence="1">Multi-pass membrane protein</topology>
    </subcellularLocation>
</comment>
<comment type="similarity">
    <text evidence="2">Belongs to the bacterial diacylglycerol kinase family.</text>
</comment>
<dbReference type="Proteomes" id="UP000228689">
    <property type="component" value="Unassembled WGS sequence"/>
</dbReference>
<dbReference type="PANTHER" id="PTHR34299">
    <property type="entry name" value="DIACYLGLYCEROL KINASE"/>
    <property type="match status" value="1"/>
</dbReference>
<keyword evidence="18" id="KW-0479">Metal-binding</keyword>
<evidence type="ECO:0000256" key="12">
    <source>
        <dbReference type="ARBA" id="ARBA00023136"/>
    </source>
</evidence>
<keyword evidence="7 17" id="KW-0547">Nucleotide-binding</keyword>
<dbReference type="InterPro" id="IPR000829">
    <property type="entry name" value="DAGK"/>
</dbReference>
<dbReference type="AlphaFoldDB" id="A0A2M7RCB8"/>
<evidence type="ECO:0000256" key="6">
    <source>
        <dbReference type="ARBA" id="ARBA00022692"/>
    </source>
</evidence>
<dbReference type="Gene3D" id="1.10.287.3610">
    <property type="match status" value="1"/>
</dbReference>
<dbReference type="Pfam" id="PF01219">
    <property type="entry name" value="DAGK_prokar"/>
    <property type="match status" value="1"/>
</dbReference>
<feature type="active site" description="Proton acceptor" evidence="15">
    <location>
        <position position="65"/>
    </location>
</feature>
<keyword evidence="18" id="KW-0460">Magnesium</keyword>
<dbReference type="PANTHER" id="PTHR34299:SF1">
    <property type="entry name" value="DIACYLGLYCEROL KINASE"/>
    <property type="match status" value="1"/>
</dbReference>
<evidence type="ECO:0000256" key="15">
    <source>
        <dbReference type="PIRSR" id="PIRSR600829-1"/>
    </source>
</evidence>
<evidence type="ECO:0000313" key="21">
    <source>
        <dbReference type="Proteomes" id="UP000228689"/>
    </source>
</evidence>
<evidence type="ECO:0000256" key="7">
    <source>
        <dbReference type="ARBA" id="ARBA00022741"/>
    </source>
</evidence>
<keyword evidence="6 19" id="KW-0812">Transmembrane</keyword>
<feature type="binding site" evidence="17">
    <location>
        <begin position="90"/>
        <end position="91"/>
    </location>
    <ligand>
        <name>ATP</name>
        <dbReference type="ChEBI" id="CHEBI:30616"/>
    </ligand>
</feature>
<feature type="transmembrane region" description="Helical" evidence="19">
    <location>
        <begin position="52"/>
        <end position="71"/>
    </location>
</feature>
<dbReference type="GO" id="GO:0008654">
    <property type="term" value="P:phospholipid biosynthetic process"/>
    <property type="evidence" value="ECO:0007669"/>
    <property type="project" value="UniProtKB-KW"/>
</dbReference>
<dbReference type="GO" id="GO:0005524">
    <property type="term" value="F:ATP binding"/>
    <property type="evidence" value="ECO:0007669"/>
    <property type="project" value="UniProtKB-KW"/>
</dbReference>
<evidence type="ECO:0000256" key="5">
    <source>
        <dbReference type="ARBA" id="ARBA00022679"/>
    </source>
</evidence>
<evidence type="ECO:0000256" key="9">
    <source>
        <dbReference type="ARBA" id="ARBA00022840"/>
    </source>
</evidence>
<dbReference type="InterPro" id="IPR036945">
    <property type="entry name" value="DAGK_sf"/>
</dbReference>
<evidence type="ECO:0000256" key="19">
    <source>
        <dbReference type="SAM" id="Phobius"/>
    </source>
</evidence>
<keyword evidence="3" id="KW-1003">Cell membrane</keyword>
<comment type="caution">
    <text evidence="20">The sequence shown here is derived from an EMBL/GenBank/DDBJ whole genome shotgun (WGS) entry which is preliminary data.</text>
</comment>
<evidence type="ECO:0000313" key="20">
    <source>
        <dbReference type="EMBL" id="PIY94237.1"/>
    </source>
</evidence>
<evidence type="ECO:0000256" key="2">
    <source>
        <dbReference type="ARBA" id="ARBA00005967"/>
    </source>
</evidence>
<gene>
    <name evidence="20" type="ORF">COY67_02785</name>
</gene>
<feature type="binding site" evidence="18">
    <location>
        <position position="24"/>
    </location>
    <ligand>
        <name>a divalent metal cation</name>
        <dbReference type="ChEBI" id="CHEBI:60240"/>
    </ligand>
</feature>
<keyword evidence="13" id="KW-0594">Phospholipid biosynthesis</keyword>
<protein>
    <submittedName>
        <fullName evidence="20">Diacylglycerol kinase</fullName>
    </submittedName>
</protein>
<keyword evidence="8 20" id="KW-0418">Kinase</keyword>
<dbReference type="EMBL" id="PFMC01000070">
    <property type="protein sequence ID" value="PIY94237.1"/>
    <property type="molecule type" value="Genomic_DNA"/>
</dbReference>
<feature type="binding site" evidence="18">
    <location>
        <position position="72"/>
    </location>
    <ligand>
        <name>a divalent metal cation</name>
        <dbReference type="ChEBI" id="CHEBI:60240"/>
    </ligand>
</feature>
<feature type="transmembrane region" description="Helical" evidence="19">
    <location>
        <begin position="27"/>
        <end position="46"/>
    </location>
</feature>
<evidence type="ECO:0000256" key="3">
    <source>
        <dbReference type="ARBA" id="ARBA00022475"/>
    </source>
</evidence>
<dbReference type="CDD" id="cd14263">
    <property type="entry name" value="DAGK_IM_like"/>
    <property type="match status" value="1"/>
</dbReference>
<evidence type="ECO:0000256" key="16">
    <source>
        <dbReference type="PIRSR" id="PIRSR600829-2"/>
    </source>
</evidence>
<evidence type="ECO:0000256" key="13">
    <source>
        <dbReference type="ARBA" id="ARBA00023209"/>
    </source>
</evidence>
<accession>A0A2M7RCB8</accession>
<organism evidence="20 21">
    <name type="scientific">Candidatus Komeilibacteria bacterium CG_4_10_14_0_8_um_filter_37_78</name>
    <dbReference type="NCBI Taxonomy" id="1974471"/>
    <lineage>
        <taxon>Bacteria</taxon>
        <taxon>Candidatus Komeiliibacteriota</taxon>
    </lineage>
</organism>
<keyword evidence="10 19" id="KW-1133">Transmembrane helix</keyword>
<evidence type="ECO:0000256" key="14">
    <source>
        <dbReference type="ARBA" id="ARBA00023264"/>
    </source>
</evidence>